<reference evidence="2 3" key="1">
    <citation type="journal article" date="2007" name="Nature">
        <title>Evolution of genes and genomes on the Drosophila phylogeny.</title>
        <authorList>
            <consortium name="Drosophila 12 Genomes Consortium"/>
            <person name="Clark A.G."/>
            <person name="Eisen M.B."/>
            <person name="Smith D.R."/>
            <person name="Bergman C.M."/>
            <person name="Oliver B."/>
            <person name="Markow T.A."/>
            <person name="Kaufman T.C."/>
            <person name="Kellis M."/>
            <person name="Gelbart W."/>
            <person name="Iyer V.N."/>
            <person name="Pollard D.A."/>
            <person name="Sackton T.B."/>
            <person name="Larracuente A.M."/>
            <person name="Singh N.D."/>
            <person name="Abad J.P."/>
            <person name="Abt D.N."/>
            <person name="Adryan B."/>
            <person name="Aguade M."/>
            <person name="Akashi H."/>
            <person name="Anderson W.W."/>
            <person name="Aquadro C.F."/>
            <person name="Ardell D.H."/>
            <person name="Arguello R."/>
            <person name="Artieri C.G."/>
            <person name="Barbash D.A."/>
            <person name="Barker D."/>
            <person name="Barsanti P."/>
            <person name="Batterham P."/>
            <person name="Batzoglou S."/>
            <person name="Begun D."/>
            <person name="Bhutkar A."/>
            <person name="Blanco E."/>
            <person name="Bosak S.A."/>
            <person name="Bradley R.K."/>
            <person name="Brand A.D."/>
            <person name="Brent M.R."/>
            <person name="Brooks A.N."/>
            <person name="Brown R.H."/>
            <person name="Butlin R.K."/>
            <person name="Caggese C."/>
            <person name="Calvi B.R."/>
            <person name="Bernardo de Carvalho A."/>
            <person name="Caspi A."/>
            <person name="Castrezana S."/>
            <person name="Celniker S.E."/>
            <person name="Chang J.L."/>
            <person name="Chapple C."/>
            <person name="Chatterji S."/>
            <person name="Chinwalla A."/>
            <person name="Civetta A."/>
            <person name="Clifton S.W."/>
            <person name="Comeron J.M."/>
            <person name="Costello J.C."/>
            <person name="Coyne J.A."/>
            <person name="Daub J."/>
            <person name="David R.G."/>
            <person name="Delcher A.L."/>
            <person name="Delehaunty K."/>
            <person name="Do C.B."/>
            <person name="Ebling H."/>
            <person name="Edwards K."/>
            <person name="Eickbush T."/>
            <person name="Evans J.D."/>
            <person name="Filipski A."/>
            <person name="Findeiss S."/>
            <person name="Freyhult E."/>
            <person name="Fulton L."/>
            <person name="Fulton R."/>
            <person name="Garcia A.C."/>
            <person name="Gardiner A."/>
            <person name="Garfield D.A."/>
            <person name="Garvin B.E."/>
            <person name="Gibson G."/>
            <person name="Gilbert D."/>
            <person name="Gnerre S."/>
            <person name="Godfrey J."/>
            <person name="Good R."/>
            <person name="Gotea V."/>
            <person name="Gravely B."/>
            <person name="Greenberg A.J."/>
            <person name="Griffiths-Jones S."/>
            <person name="Gross S."/>
            <person name="Guigo R."/>
            <person name="Gustafson E.A."/>
            <person name="Haerty W."/>
            <person name="Hahn M.W."/>
            <person name="Halligan D.L."/>
            <person name="Halpern A.L."/>
            <person name="Halter G.M."/>
            <person name="Han M.V."/>
            <person name="Heger A."/>
            <person name="Hillier L."/>
            <person name="Hinrichs A.S."/>
            <person name="Holmes I."/>
            <person name="Hoskins R.A."/>
            <person name="Hubisz M.J."/>
            <person name="Hultmark D."/>
            <person name="Huntley M.A."/>
            <person name="Jaffe D.B."/>
            <person name="Jagadeeshan S."/>
            <person name="Jeck W.R."/>
            <person name="Johnson J."/>
            <person name="Jones C.D."/>
            <person name="Jordan W.C."/>
            <person name="Karpen G.H."/>
            <person name="Kataoka E."/>
            <person name="Keightley P.D."/>
            <person name="Kheradpour P."/>
            <person name="Kirkness E.F."/>
            <person name="Koerich L.B."/>
            <person name="Kristiansen K."/>
            <person name="Kudrna D."/>
            <person name="Kulathinal R.J."/>
            <person name="Kumar S."/>
            <person name="Kwok R."/>
            <person name="Lander E."/>
            <person name="Langley C.H."/>
            <person name="Lapoint R."/>
            <person name="Lazzaro B.P."/>
            <person name="Lee S.J."/>
            <person name="Levesque L."/>
            <person name="Li R."/>
            <person name="Lin C.F."/>
            <person name="Lin M.F."/>
            <person name="Lindblad-Toh K."/>
            <person name="Llopart A."/>
            <person name="Long M."/>
            <person name="Low L."/>
            <person name="Lozovsky E."/>
            <person name="Lu J."/>
            <person name="Luo M."/>
            <person name="Machado C.A."/>
            <person name="Makalowski W."/>
            <person name="Marzo M."/>
            <person name="Matsuda M."/>
            <person name="Matzkin L."/>
            <person name="McAllister B."/>
            <person name="McBride C.S."/>
            <person name="McKernan B."/>
            <person name="McKernan K."/>
            <person name="Mendez-Lago M."/>
            <person name="Minx P."/>
            <person name="Mollenhauer M.U."/>
            <person name="Montooth K."/>
            <person name="Mount S.M."/>
            <person name="Mu X."/>
            <person name="Myers E."/>
            <person name="Negre B."/>
            <person name="Newfeld S."/>
            <person name="Nielsen R."/>
            <person name="Noor M.A."/>
            <person name="O'Grady P."/>
            <person name="Pachter L."/>
            <person name="Papaceit M."/>
            <person name="Parisi M.J."/>
            <person name="Parisi M."/>
            <person name="Parts L."/>
            <person name="Pedersen J.S."/>
            <person name="Pesole G."/>
            <person name="Phillippy A.M."/>
            <person name="Ponting C.P."/>
            <person name="Pop M."/>
            <person name="Porcelli D."/>
            <person name="Powell J.R."/>
            <person name="Prohaska S."/>
            <person name="Pruitt K."/>
            <person name="Puig M."/>
            <person name="Quesneville H."/>
            <person name="Ram K.R."/>
            <person name="Rand D."/>
            <person name="Rasmussen M.D."/>
            <person name="Reed L.K."/>
            <person name="Reenan R."/>
            <person name="Reily A."/>
            <person name="Remington K.A."/>
            <person name="Rieger T.T."/>
            <person name="Ritchie M.G."/>
            <person name="Robin C."/>
            <person name="Rogers Y.H."/>
            <person name="Rohde C."/>
            <person name="Rozas J."/>
            <person name="Rubenfield M.J."/>
            <person name="Ruiz A."/>
            <person name="Russo S."/>
            <person name="Salzberg S.L."/>
            <person name="Sanchez-Gracia A."/>
            <person name="Saranga D.J."/>
            <person name="Sato H."/>
            <person name="Schaeffer S.W."/>
            <person name="Schatz M.C."/>
            <person name="Schlenke T."/>
            <person name="Schwartz R."/>
            <person name="Segarra C."/>
            <person name="Singh R.S."/>
            <person name="Sirot L."/>
            <person name="Sirota M."/>
            <person name="Sisneros N.B."/>
            <person name="Smith C.D."/>
            <person name="Smith T.F."/>
            <person name="Spieth J."/>
            <person name="Stage D.E."/>
            <person name="Stark A."/>
            <person name="Stephan W."/>
            <person name="Strausberg R.L."/>
            <person name="Strempel S."/>
            <person name="Sturgill D."/>
            <person name="Sutton G."/>
            <person name="Sutton G.G."/>
            <person name="Tao W."/>
            <person name="Teichmann S."/>
            <person name="Tobari Y.N."/>
            <person name="Tomimura Y."/>
            <person name="Tsolas J.M."/>
            <person name="Valente V.L."/>
            <person name="Venter E."/>
            <person name="Venter J.C."/>
            <person name="Vicario S."/>
            <person name="Vieira F.G."/>
            <person name="Vilella A.J."/>
            <person name="Villasante A."/>
            <person name="Walenz B."/>
            <person name="Wang J."/>
            <person name="Wasserman M."/>
            <person name="Watts T."/>
            <person name="Wilson D."/>
            <person name="Wilson R.K."/>
            <person name="Wing R.A."/>
            <person name="Wolfner M.F."/>
            <person name="Wong A."/>
            <person name="Wong G.K."/>
            <person name="Wu C.I."/>
            <person name="Wu G."/>
            <person name="Yamamoto D."/>
            <person name="Yang H.P."/>
            <person name="Yang S.P."/>
            <person name="Yorke J.A."/>
            <person name="Yoshida K."/>
            <person name="Zdobnov E."/>
            <person name="Zhang P."/>
            <person name="Zhang Y."/>
            <person name="Zimin A.V."/>
            <person name="Baldwin J."/>
            <person name="Abdouelleil A."/>
            <person name="Abdulkadir J."/>
            <person name="Abebe A."/>
            <person name="Abera B."/>
            <person name="Abreu J."/>
            <person name="Acer S.C."/>
            <person name="Aftuck L."/>
            <person name="Alexander A."/>
            <person name="An P."/>
            <person name="Anderson E."/>
            <person name="Anderson S."/>
            <person name="Arachi H."/>
            <person name="Azer M."/>
            <person name="Bachantsang P."/>
            <person name="Barry A."/>
            <person name="Bayul T."/>
            <person name="Berlin A."/>
            <person name="Bessette D."/>
            <person name="Bloom T."/>
            <person name="Blye J."/>
            <person name="Boguslavskiy L."/>
            <person name="Bonnet C."/>
            <person name="Boukhgalter B."/>
            <person name="Bourzgui I."/>
            <person name="Brown A."/>
            <person name="Cahill P."/>
            <person name="Channer S."/>
            <person name="Cheshatsang Y."/>
            <person name="Chuda L."/>
            <person name="Citroen M."/>
            <person name="Collymore A."/>
            <person name="Cooke P."/>
            <person name="Costello M."/>
            <person name="D'Aco K."/>
            <person name="Daza R."/>
            <person name="De Haan G."/>
            <person name="DeGray S."/>
            <person name="DeMaso C."/>
            <person name="Dhargay N."/>
            <person name="Dooley K."/>
            <person name="Dooley E."/>
            <person name="Doricent M."/>
            <person name="Dorje P."/>
            <person name="Dorjee K."/>
            <person name="Dupes A."/>
            <person name="Elong R."/>
            <person name="Falk J."/>
            <person name="Farina A."/>
            <person name="Faro S."/>
            <person name="Ferguson D."/>
            <person name="Fisher S."/>
            <person name="Foley C.D."/>
            <person name="Franke A."/>
            <person name="Friedrich D."/>
            <person name="Gadbois L."/>
            <person name="Gearin G."/>
            <person name="Gearin C.R."/>
            <person name="Giannoukos G."/>
            <person name="Goode T."/>
            <person name="Graham J."/>
            <person name="Grandbois E."/>
            <person name="Grewal S."/>
            <person name="Gyaltsen K."/>
            <person name="Hafez N."/>
            <person name="Hagos B."/>
            <person name="Hall J."/>
            <person name="Henson C."/>
            <person name="Hollinger A."/>
            <person name="Honan T."/>
            <person name="Huard M.D."/>
            <person name="Hughes L."/>
            <person name="Hurhula B."/>
            <person name="Husby M.E."/>
            <person name="Kamat A."/>
            <person name="Kanga B."/>
            <person name="Kashin S."/>
            <person name="Khazanovich D."/>
            <person name="Kisner P."/>
            <person name="Lance K."/>
            <person name="Lara M."/>
            <person name="Lee W."/>
            <person name="Lennon N."/>
            <person name="Letendre F."/>
            <person name="LeVine R."/>
            <person name="Lipovsky A."/>
            <person name="Liu X."/>
            <person name="Liu J."/>
            <person name="Liu S."/>
            <person name="Lokyitsang T."/>
            <person name="Lokyitsang Y."/>
            <person name="Lubonja R."/>
            <person name="Lui A."/>
            <person name="MacDonald P."/>
            <person name="Magnisalis V."/>
            <person name="Maru K."/>
            <person name="Matthews C."/>
            <person name="McCusker W."/>
            <person name="McDonough S."/>
            <person name="Mehta T."/>
            <person name="Meldrim J."/>
            <person name="Meneus L."/>
            <person name="Mihai O."/>
            <person name="Mihalev A."/>
            <person name="Mihova T."/>
            <person name="Mittelman R."/>
            <person name="Mlenga V."/>
            <person name="Montmayeur A."/>
            <person name="Mulrain L."/>
            <person name="Navidi A."/>
            <person name="Naylor J."/>
            <person name="Negash T."/>
            <person name="Nguyen T."/>
            <person name="Nguyen N."/>
            <person name="Nicol R."/>
            <person name="Norbu C."/>
            <person name="Norbu N."/>
            <person name="Novod N."/>
            <person name="O'Neill B."/>
            <person name="Osman S."/>
            <person name="Markiewicz E."/>
            <person name="Oyono O.L."/>
            <person name="Patti C."/>
            <person name="Phunkhang P."/>
            <person name="Pierre F."/>
            <person name="Priest M."/>
            <person name="Raghuraman S."/>
            <person name="Rege F."/>
            <person name="Reyes R."/>
            <person name="Rise C."/>
            <person name="Rogov P."/>
            <person name="Ross K."/>
            <person name="Ryan E."/>
            <person name="Settipalli S."/>
            <person name="Shea T."/>
            <person name="Sherpa N."/>
            <person name="Shi L."/>
            <person name="Shih D."/>
            <person name="Sparrow T."/>
            <person name="Spaulding J."/>
            <person name="Stalker J."/>
            <person name="Stange-Thomann N."/>
            <person name="Stavropoulos S."/>
            <person name="Stone C."/>
            <person name="Strader C."/>
            <person name="Tesfaye S."/>
            <person name="Thomson T."/>
            <person name="Thoulutsang Y."/>
            <person name="Thoulutsang D."/>
            <person name="Topham K."/>
            <person name="Topping I."/>
            <person name="Tsamla T."/>
            <person name="Vassiliev H."/>
            <person name="Vo A."/>
            <person name="Wangchuk T."/>
            <person name="Wangdi T."/>
            <person name="Weiand M."/>
            <person name="Wilkinson J."/>
            <person name="Wilson A."/>
            <person name="Yadav S."/>
            <person name="Young G."/>
            <person name="Yu Q."/>
            <person name="Zembek L."/>
            <person name="Zhong D."/>
            <person name="Zimmer A."/>
            <person name="Zwirko Z."/>
            <person name="Jaffe D.B."/>
            <person name="Alvarez P."/>
            <person name="Brockman W."/>
            <person name="Butler J."/>
            <person name="Chin C."/>
            <person name="Gnerre S."/>
            <person name="Grabherr M."/>
            <person name="Kleber M."/>
            <person name="Mauceli E."/>
            <person name="MacCallum I."/>
        </authorList>
    </citation>
    <scope>NUCLEOTIDE SEQUENCE [LARGE SCALE GENOMIC DNA]</scope>
    <source>
        <strain evidence="3">Tucson 14030-0811.24</strain>
    </source>
</reference>
<feature type="transmembrane region" description="Helical" evidence="1">
    <location>
        <begin position="190"/>
        <end position="209"/>
    </location>
</feature>
<accession>A0A0Q9WQT2</accession>
<protein>
    <submittedName>
        <fullName evidence="2">Uncharacterized protein</fullName>
    </submittedName>
</protein>
<dbReference type="OrthoDB" id="7836119at2759"/>
<evidence type="ECO:0000313" key="3">
    <source>
        <dbReference type="Proteomes" id="UP000007798"/>
    </source>
</evidence>
<feature type="transmembrane region" description="Helical" evidence="1">
    <location>
        <begin position="20"/>
        <end position="39"/>
    </location>
</feature>
<evidence type="ECO:0000256" key="1">
    <source>
        <dbReference type="SAM" id="Phobius"/>
    </source>
</evidence>
<gene>
    <name evidence="2" type="primary">Dwil\GK28160</name>
    <name evidence="2" type="ORF">Dwil_GK28160</name>
</gene>
<evidence type="ECO:0000313" key="2">
    <source>
        <dbReference type="EMBL" id="KRF97715.1"/>
    </source>
</evidence>
<dbReference type="InParanoid" id="A0A0Q9WQT2"/>
<proteinExistence type="predicted"/>
<sequence>MPVRLQRALLQQQNQNRINIKWIIVCSSLLLLLIVLNGIPTTDAYVSSKNCSFVEGHILEFACQGVYDRELRLLHKDRHPAIGTPYVVWQRSDYMGSAILLIAFYESPLFNCYNLVYDDDKFYCDGLNYPLEFDSPISTHCLSFHFKYAEALYKKCIGVRKTHIRTISAAVIYMNSNVVVESKTGQGLKGSGHLVLMLITLLGIVWRLYM</sequence>
<organism evidence="2 3">
    <name type="scientific">Drosophila willistoni</name>
    <name type="common">Fruit fly</name>
    <dbReference type="NCBI Taxonomy" id="7260"/>
    <lineage>
        <taxon>Eukaryota</taxon>
        <taxon>Metazoa</taxon>
        <taxon>Ecdysozoa</taxon>
        <taxon>Arthropoda</taxon>
        <taxon>Hexapoda</taxon>
        <taxon>Insecta</taxon>
        <taxon>Pterygota</taxon>
        <taxon>Neoptera</taxon>
        <taxon>Endopterygota</taxon>
        <taxon>Diptera</taxon>
        <taxon>Brachycera</taxon>
        <taxon>Muscomorpha</taxon>
        <taxon>Ephydroidea</taxon>
        <taxon>Drosophilidae</taxon>
        <taxon>Drosophila</taxon>
        <taxon>Sophophora</taxon>
    </lineage>
</organism>
<keyword evidence="1" id="KW-0472">Membrane</keyword>
<keyword evidence="3" id="KW-1185">Reference proteome</keyword>
<dbReference type="AlphaFoldDB" id="A0A0Q9WQT2"/>
<keyword evidence="1" id="KW-1133">Transmembrane helix</keyword>
<dbReference type="KEGG" id="dwi:26530162"/>
<dbReference type="Proteomes" id="UP000007798">
    <property type="component" value="Unassembled WGS sequence"/>
</dbReference>
<dbReference type="EMBL" id="CH963847">
    <property type="protein sequence ID" value="KRF97715.1"/>
    <property type="molecule type" value="Genomic_DNA"/>
</dbReference>
<keyword evidence="1" id="KW-0812">Transmembrane</keyword>
<name>A0A0Q9WQT2_DROWI</name>